<proteinExistence type="predicted"/>
<accession>A0A0E0HZ76</accession>
<feature type="compositionally biased region" description="Polar residues" evidence="1">
    <location>
        <begin position="1"/>
        <end position="17"/>
    </location>
</feature>
<dbReference type="HOGENOM" id="CLU_2908032_0_0_1"/>
<name>A0A0E0HZ76_ORYNI</name>
<organism evidence="2">
    <name type="scientific">Oryza nivara</name>
    <name type="common">Indian wild rice</name>
    <name type="synonym">Oryza sativa f. spontanea</name>
    <dbReference type="NCBI Taxonomy" id="4536"/>
    <lineage>
        <taxon>Eukaryota</taxon>
        <taxon>Viridiplantae</taxon>
        <taxon>Streptophyta</taxon>
        <taxon>Embryophyta</taxon>
        <taxon>Tracheophyta</taxon>
        <taxon>Spermatophyta</taxon>
        <taxon>Magnoliopsida</taxon>
        <taxon>Liliopsida</taxon>
        <taxon>Poales</taxon>
        <taxon>Poaceae</taxon>
        <taxon>BOP clade</taxon>
        <taxon>Oryzoideae</taxon>
        <taxon>Oryzeae</taxon>
        <taxon>Oryzinae</taxon>
        <taxon>Oryza</taxon>
    </lineage>
</organism>
<dbReference type="EnsemblPlants" id="ONIVA07G08910.1">
    <property type="protein sequence ID" value="ONIVA07G08910.1"/>
    <property type="gene ID" value="ONIVA07G08910"/>
</dbReference>
<evidence type="ECO:0000256" key="1">
    <source>
        <dbReference type="SAM" id="MobiDB-lite"/>
    </source>
</evidence>
<keyword evidence="3" id="KW-1185">Reference proteome</keyword>
<feature type="region of interest" description="Disordered" evidence="1">
    <location>
        <begin position="1"/>
        <end position="62"/>
    </location>
</feature>
<evidence type="ECO:0000313" key="3">
    <source>
        <dbReference type="Proteomes" id="UP000006591"/>
    </source>
</evidence>
<reference evidence="2" key="2">
    <citation type="submission" date="2018-04" db="EMBL/GenBank/DDBJ databases">
        <title>OnivRS2 (Oryza nivara Reference Sequence Version 2).</title>
        <authorList>
            <person name="Zhang J."/>
            <person name="Kudrna D."/>
            <person name="Lee S."/>
            <person name="Talag J."/>
            <person name="Rajasekar S."/>
            <person name="Welchert J."/>
            <person name="Hsing Y.-I."/>
            <person name="Wing R.A."/>
        </authorList>
    </citation>
    <scope>NUCLEOTIDE SEQUENCE [LARGE SCALE GENOMIC DNA]</scope>
    <source>
        <strain evidence="2">SL10</strain>
    </source>
</reference>
<reference evidence="2" key="1">
    <citation type="submission" date="2015-04" db="UniProtKB">
        <authorList>
            <consortium name="EnsemblPlants"/>
        </authorList>
    </citation>
    <scope>IDENTIFICATION</scope>
    <source>
        <strain evidence="2">SL10</strain>
    </source>
</reference>
<evidence type="ECO:0000313" key="2">
    <source>
        <dbReference type="EnsemblPlants" id="ONIVA07G08910.1"/>
    </source>
</evidence>
<dbReference type="Gramene" id="ONIVA07G08910.1">
    <property type="protein sequence ID" value="ONIVA07G08910.1"/>
    <property type="gene ID" value="ONIVA07G08910"/>
</dbReference>
<dbReference type="AlphaFoldDB" id="A0A0E0HZ76"/>
<dbReference type="Proteomes" id="UP000006591">
    <property type="component" value="Chromosome 7"/>
</dbReference>
<protein>
    <submittedName>
        <fullName evidence="2">Uncharacterized protein</fullName>
    </submittedName>
</protein>
<sequence length="62" mass="6544">MGQQQPSLRGGEQSSGWRGNLAVFSPAPTTNGGPSEVATKRENEEGMTAKLSVVISHDMVTE</sequence>